<name>A0ABN0QNA6_MYCUL</name>
<evidence type="ECO:0000313" key="1">
    <source>
        <dbReference type="EMBL" id="EUA86104.1"/>
    </source>
</evidence>
<accession>A0ABN0QNA6</accession>
<dbReference type="EMBL" id="JAOL01000182">
    <property type="protein sequence ID" value="EUA86104.1"/>
    <property type="molecule type" value="Genomic_DNA"/>
</dbReference>
<sequence>MIGSDFGQRGSGSDQYAALPACPAAGSSAACGARWLRPVPRPIRAARAMRVQARRPRLGRCRAWLGLSARQSRWFRRAHWARFAHRDDRHG</sequence>
<evidence type="ECO:0000313" key="2">
    <source>
        <dbReference type="Proteomes" id="UP000020681"/>
    </source>
</evidence>
<gene>
    <name evidence="1" type="ORF">I551_7443</name>
</gene>
<proteinExistence type="predicted"/>
<reference evidence="1 2" key="1">
    <citation type="submission" date="2014-01" db="EMBL/GenBank/DDBJ databases">
        <authorList>
            <person name="Dobos K."/>
            <person name="Lenaerts A."/>
            <person name="Ordway D."/>
            <person name="DeGroote M.A."/>
            <person name="Parker T."/>
            <person name="Sizemore C."/>
            <person name="Tallon L.J."/>
            <person name="Sadzewicz L.K."/>
            <person name="Sengamalay N."/>
            <person name="Fraser C.M."/>
            <person name="Hine E."/>
            <person name="Shefchek K.A."/>
            <person name="Das S.P."/>
            <person name="Tettelin H."/>
        </authorList>
    </citation>
    <scope>NUCLEOTIDE SEQUENCE [LARGE SCALE GENOMIC DNA]</scope>
    <source>
        <strain evidence="1 2">Harvey</strain>
    </source>
</reference>
<protein>
    <submittedName>
        <fullName evidence="1">Uncharacterized protein</fullName>
    </submittedName>
</protein>
<organism evidence="1 2">
    <name type="scientific">Mycobacterium ulcerans str. Harvey</name>
    <dbReference type="NCBI Taxonomy" id="1299332"/>
    <lineage>
        <taxon>Bacteria</taxon>
        <taxon>Bacillati</taxon>
        <taxon>Actinomycetota</taxon>
        <taxon>Actinomycetes</taxon>
        <taxon>Mycobacteriales</taxon>
        <taxon>Mycobacteriaceae</taxon>
        <taxon>Mycobacterium</taxon>
        <taxon>Mycobacterium ulcerans group</taxon>
    </lineage>
</organism>
<dbReference type="Proteomes" id="UP000020681">
    <property type="component" value="Unassembled WGS sequence"/>
</dbReference>
<keyword evidence="2" id="KW-1185">Reference proteome</keyword>
<comment type="caution">
    <text evidence="1">The sequence shown here is derived from an EMBL/GenBank/DDBJ whole genome shotgun (WGS) entry which is preliminary data.</text>
</comment>